<feature type="chain" id="PRO_5043370897" description="Expansin-like EG45 domain-containing protein" evidence="3">
    <location>
        <begin position="22"/>
        <end position="254"/>
    </location>
</feature>
<dbReference type="Gene3D" id="2.40.40.10">
    <property type="entry name" value="RlpA-like domain"/>
    <property type="match status" value="1"/>
</dbReference>
<dbReference type="CDD" id="cd22191">
    <property type="entry name" value="DPBB_RlpA_EXP_N-like"/>
    <property type="match status" value="1"/>
</dbReference>
<proteinExistence type="predicted"/>
<keyword evidence="2" id="KW-0472">Membrane</keyword>
<accession>A0AAV1UVT4</accession>
<reference evidence="5" key="1">
    <citation type="submission" date="2024-01" db="EMBL/GenBank/DDBJ databases">
        <authorList>
            <person name="Webb A."/>
        </authorList>
    </citation>
    <scope>NUCLEOTIDE SEQUENCE</scope>
    <source>
        <strain evidence="5">Pm1</strain>
    </source>
</reference>
<dbReference type="InterPro" id="IPR007112">
    <property type="entry name" value="Expansin/allergen_DPBB_dom"/>
</dbReference>
<dbReference type="EMBL" id="CAKLBY020000227">
    <property type="protein sequence ID" value="CAK7937348.1"/>
    <property type="molecule type" value="Genomic_DNA"/>
</dbReference>
<dbReference type="InterPro" id="IPR051477">
    <property type="entry name" value="Expansin_CellWall"/>
</dbReference>
<gene>
    <name evidence="5" type="ORF">PM001_LOCUS22498</name>
</gene>
<keyword evidence="2" id="KW-1133">Transmembrane helix</keyword>
<dbReference type="PANTHER" id="PTHR31836:SF21">
    <property type="entry name" value="EXPANSIN-LIKE PROTEIN 7"/>
    <property type="match status" value="1"/>
</dbReference>
<feature type="signal peptide" evidence="3">
    <location>
        <begin position="1"/>
        <end position="21"/>
    </location>
</feature>
<evidence type="ECO:0000313" key="5">
    <source>
        <dbReference type="EMBL" id="CAK7937348.1"/>
    </source>
</evidence>
<evidence type="ECO:0000313" key="6">
    <source>
        <dbReference type="Proteomes" id="UP001162060"/>
    </source>
</evidence>
<evidence type="ECO:0000259" key="4">
    <source>
        <dbReference type="PROSITE" id="PS50842"/>
    </source>
</evidence>
<evidence type="ECO:0000256" key="1">
    <source>
        <dbReference type="ARBA" id="ARBA00022729"/>
    </source>
</evidence>
<evidence type="ECO:0000256" key="2">
    <source>
        <dbReference type="SAM" id="Phobius"/>
    </source>
</evidence>
<feature type="transmembrane region" description="Helical" evidence="2">
    <location>
        <begin position="199"/>
        <end position="222"/>
    </location>
</feature>
<dbReference type="PANTHER" id="PTHR31836">
    <property type="match status" value="1"/>
</dbReference>
<keyword evidence="2" id="KW-0812">Transmembrane</keyword>
<dbReference type="AlphaFoldDB" id="A0AAV1UVT4"/>
<dbReference type="Proteomes" id="UP001162060">
    <property type="component" value="Unassembled WGS sequence"/>
</dbReference>
<feature type="domain" description="Expansin-like EG45" evidence="4">
    <location>
        <begin position="36"/>
        <end position="139"/>
    </location>
</feature>
<dbReference type="PROSITE" id="PS50842">
    <property type="entry name" value="EXPANSIN_EG45"/>
    <property type="match status" value="1"/>
</dbReference>
<name>A0AAV1UVT4_9STRA</name>
<dbReference type="SUPFAM" id="SSF50685">
    <property type="entry name" value="Barwin-like endoglucanases"/>
    <property type="match status" value="1"/>
</dbReference>
<organism evidence="5 6">
    <name type="scientific">Peronospora matthiolae</name>
    <dbReference type="NCBI Taxonomy" id="2874970"/>
    <lineage>
        <taxon>Eukaryota</taxon>
        <taxon>Sar</taxon>
        <taxon>Stramenopiles</taxon>
        <taxon>Oomycota</taxon>
        <taxon>Peronosporomycetes</taxon>
        <taxon>Peronosporales</taxon>
        <taxon>Peronosporaceae</taxon>
        <taxon>Peronospora</taxon>
    </lineage>
</organism>
<keyword evidence="1 3" id="KW-0732">Signal</keyword>
<comment type="caution">
    <text evidence="5">The sequence shown here is derived from an EMBL/GenBank/DDBJ whole genome shotgun (WGS) entry which is preliminary data.</text>
</comment>
<protein>
    <recommendedName>
        <fullName evidence="4">Expansin-like EG45 domain-containing protein</fullName>
    </recommendedName>
</protein>
<evidence type="ECO:0000256" key="3">
    <source>
        <dbReference type="SAM" id="SignalP"/>
    </source>
</evidence>
<dbReference type="InterPro" id="IPR036908">
    <property type="entry name" value="RlpA-like_sf"/>
</dbReference>
<sequence>MVRPWFLLAVATALFPAVVYPVGTAAAGLVSHDGAGSAKGLGQAAVGACNSNIGDDYAVVNPLQWNVSDSCNTCVQVFCNEARCASTGPVVLHVVDKSPDCLENGLDMSSEALKKLTGSNEAAPFTIRWGFVTCPTTTDKSKPETPYKAGNVEPAKGSTQAVSILQETDQNVDKTSNHQLVITKFESTDDARSSGTSPYFVVFAVLVAVCAFALVMVLLTVIRKKRRGKSSVCTTRSFDTFDSPANKRPSIVKF</sequence>